<organism evidence="3 4">
    <name type="scientific">Cytospora schulzeri</name>
    <dbReference type="NCBI Taxonomy" id="448051"/>
    <lineage>
        <taxon>Eukaryota</taxon>
        <taxon>Fungi</taxon>
        <taxon>Dikarya</taxon>
        <taxon>Ascomycota</taxon>
        <taxon>Pezizomycotina</taxon>
        <taxon>Sordariomycetes</taxon>
        <taxon>Sordariomycetidae</taxon>
        <taxon>Diaporthales</taxon>
        <taxon>Cytosporaceae</taxon>
        <taxon>Cytospora</taxon>
    </lineage>
</organism>
<keyword evidence="2" id="KW-0732">Signal</keyword>
<comment type="caution">
    <text evidence="3">The sequence shown here is derived from an EMBL/GenBank/DDBJ whole genome shotgun (WGS) entry which is preliminary data.</text>
</comment>
<proteinExistence type="predicted"/>
<evidence type="ECO:0000256" key="2">
    <source>
        <dbReference type="SAM" id="SignalP"/>
    </source>
</evidence>
<evidence type="ECO:0000313" key="3">
    <source>
        <dbReference type="EMBL" id="ROW06981.1"/>
    </source>
</evidence>
<protein>
    <recommendedName>
        <fullName evidence="5">Gas1-like protein</fullName>
    </recommendedName>
</protein>
<evidence type="ECO:0008006" key="5">
    <source>
        <dbReference type="Google" id="ProtNLM"/>
    </source>
</evidence>
<keyword evidence="4" id="KW-1185">Reference proteome</keyword>
<sequence length="303" mass="31438">MSFAARALFASAMLAMANAQGVILKAEGDSGKSFGLQVDSSDTSDANFISLAEVSANVVNECGRTLLNGNIDIGENTETALASGDVTQVTKGSTVKVVINQVNANGTGPYTCDMDETSNASGTSGQVPLDVQEGNSASNNGHINLAVTMPSDMACIGSSQGNVCTVRCRNAQDYGGCFAVQQTDTAGLPANNSPSNITTAQTLEGIQAQVQQNQKDLPAAIEGNQDATSVDEQGFDIAKAILEEDPSIQQEVNQELATAVASSGSASATSTNNKRLTPAGRRARRYPVGRYVVSGRDFNKEDN</sequence>
<dbReference type="Pfam" id="PF11327">
    <property type="entry name" value="Egh16-like"/>
    <property type="match status" value="1"/>
</dbReference>
<dbReference type="PANTHER" id="PTHR34618">
    <property type="entry name" value="SURFACE PROTEIN MAS1, PUTATIVE-RELATED"/>
    <property type="match status" value="1"/>
</dbReference>
<feature type="compositionally biased region" description="Low complexity" evidence="1">
    <location>
        <begin position="259"/>
        <end position="271"/>
    </location>
</feature>
<evidence type="ECO:0000256" key="1">
    <source>
        <dbReference type="SAM" id="MobiDB-lite"/>
    </source>
</evidence>
<name>A0A423WUF0_9PEZI</name>
<reference evidence="3 4" key="1">
    <citation type="submission" date="2015-09" db="EMBL/GenBank/DDBJ databases">
        <title>Host preference determinants of Valsa canker pathogens revealed by comparative genomics.</title>
        <authorList>
            <person name="Yin Z."/>
            <person name="Huang L."/>
        </authorList>
    </citation>
    <scope>NUCLEOTIDE SEQUENCE [LARGE SCALE GENOMIC DNA]</scope>
    <source>
        <strain evidence="3 4">03-1</strain>
    </source>
</reference>
<accession>A0A423WUF0</accession>
<dbReference type="PANTHER" id="PTHR34618:SF3">
    <property type="entry name" value="GEGH 16 PROTEIN"/>
    <property type="match status" value="1"/>
</dbReference>
<feature type="chain" id="PRO_5019467480" description="Gas1-like protein" evidence="2">
    <location>
        <begin position="20"/>
        <end position="303"/>
    </location>
</feature>
<evidence type="ECO:0000313" key="4">
    <source>
        <dbReference type="Proteomes" id="UP000283895"/>
    </source>
</evidence>
<dbReference type="STRING" id="356882.A0A423WUF0"/>
<dbReference type="AlphaFoldDB" id="A0A423WUF0"/>
<dbReference type="Proteomes" id="UP000283895">
    <property type="component" value="Unassembled WGS sequence"/>
</dbReference>
<dbReference type="EMBL" id="LKEA01000009">
    <property type="protein sequence ID" value="ROW06981.1"/>
    <property type="molecule type" value="Genomic_DNA"/>
</dbReference>
<dbReference type="InterPro" id="IPR021476">
    <property type="entry name" value="Egh16-like"/>
</dbReference>
<feature type="signal peptide" evidence="2">
    <location>
        <begin position="1"/>
        <end position="19"/>
    </location>
</feature>
<dbReference type="OrthoDB" id="3241054at2759"/>
<feature type="region of interest" description="Disordered" evidence="1">
    <location>
        <begin position="259"/>
        <end position="288"/>
    </location>
</feature>
<gene>
    <name evidence="3" type="ORF">VMCG_04044</name>
</gene>